<reference evidence="2" key="1">
    <citation type="submission" date="2021-03" db="EMBL/GenBank/DDBJ databases">
        <title>Draft genome sequence of rust myrtle Austropuccinia psidii MF-1, a brazilian biotype.</title>
        <authorList>
            <person name="Quecine M.C."/>
            <person name="Pachon D.M.R."/>
            <person name="Bonatelli M.L."/>
            <person name="Correr F.H."/>
            <person name="Franceschini L.M."/>
            <person name="Leite T.F."/>
            <person name="Margarido G.R.A."/>
            <person name="Almeida C.A."/>
            <person name="Ferrarezi J.A."/>
            <person name="Labate C.A."/>
        </authorList>
    </citation>
    <scope>NUCLEOTIDE SEQUENCE</scope>
    <source>
        <strain evidence="2">MF-1</strain>
    </source>
</reference>
<dbReference type="AlphaFoldDB" id="A0A9Q3KUJ9"/>
<proteinExistence type="predicted"/>
<name>A0A9Q3KUJ9_9BASI</name>
<accession>A0A9Q3KUJ9</accession>
<evidence type="ECO:0000313" key="2">
    <source>
        <dbReference type="EMBL" id="MBW0586876.1"/>
    </source>
</evidence>
<gene>
    <name evidence="2" type="ORF">O181_126591</name>
</gene>
<sequence>MPIQHSPPVIQTRSEARAEAVLTPTPRAPLDGTPAVPQLRGQFGRRSTIQEGRKSFKKIKFLFRIGFQFSRTFKDHFQGSWLIW</sequence>
<dbReference type="EMBL" id="AVOT02125244">
    <property type="protein sequence ID" value="MBW0586876.1"/>
    <property type="molecule type" value="Genomic_DNA"/>
</dbReference>
<evidence type="ECO:0000313" key="3">
    <source>
        <dbReference type="Proteomes" id="UP000765509"/>
    </source>
</evidence>
<organism evidence="2 3">
    <name type="scientific">Austropuccinia psidii MF-1</name>
    <dbReference type="NCBI Taxonomy" id="1389203"/>
    <lineage>
        <taxon>Eukaryota</taxon>
        <taxon>Fungi</taxon>
        <taxon>Dikarya</taxon>
        <taxon>Basidiomycota</taxon>
        <taxon>Pucciniomycotina</taxon>
        <taxon>Pucciniomycetes</taxon>
        <taxon>Pucciniales</taxon>
        <taxon>Sphaerophragmiaceae</taxon>
        <taxon>Austropuccinia</taxon>
    </lineage>
</organism>
<keyword evidence="3" id="KW-1185">Reference proteome</keyword>
<feature type="region of interest" description="Disordered" evidence="1">
    <location>
        <begin position="25"/>
        <end position="44"/>
    </location>
</feature>
<evidence type="ECO:0000256" key="1">
    <source>
        <dbReference type="SAM" id="MobiDB-lite"/>
    </source>
</evidence>
<dbReference type="Proteomes" id="UP000765509">
    <property type="component" value="Unassembled WGS sequence"/>
</dbReference>
<comment type="caution">
    <text evidence="2">The sequence shown here is derived from an EMBL/GenBank/DDBJ whole genome shotgun (WGS) entry which is preliminary data.</text>
</comment>
<protein>
    <submittedName>
        <fullName evidence="2">Uncharacterized protein</fullName>
    </submittedName>
</protein>